<dbReference type="InterPro" id="IPR011013">
    <property type="entry name" value="Gal_mutarotase_sf_dom"/>
</dbReference>
<reference evidence="6 7" key="1">
    <citation type="submission" date="2018-05" db="EMBL/GenBank/DDBJ databases">
        <title>Complete genome sequence of Massilia oculi sp. nov. CCUG 43427T (=DSM 26321T), the type strain of M. oculi, and comparison with genome sequences of other Massilia strains.</title>
        <authorList>
            <person name="Zhu B."/>
        </authorList>
    </citation>
    <scope>NUCLEOTIDE SEQUENCE [LARGE SCALE GENOMIC DNA]</scope>
    <source>
        <strain evidence="6 7">CCUG 43427</strain>
    </source>
</reference>
<feature type="active site" evidence="5">
    <location>
        <position position="239"/>
    </location>
</feature>
<dbReference type="EMBL" id="CP029343">
    <property type="protein sequence ID" value="AWL06042.1"/>
    <property type="molecule type" value="Genomic_DNA"/>
</dbReference>
<evidence type="ECO:0000256" key="5">
    <source>
        <dbReference type="PIRSR" id="PIRSR016020-1"/>
    </source>
</evidence>
<dbReference type="InterPro" id="IPR014718">
    <property type="entry name" value="GH-type_carb-bd"/>
</dbReference>
<dbReference type="CDD" id="cd09020">
    <property type="entry name" value="D-hex-6-P-epi_like"/>
    <property type="match status" value="1"/>
</dbReference>
<dbReference type="GO" id="GO:0005737">
    <property type="term" value="C:cytoplasm"/>
    <property type="evidence" value="ECO:0007669"/>
    <property type="project" value="TreeGrafter"/>
</dbReference>
<evidence type="ECO:0000256" key="2">
    <source>
        <dbReference type="ARBA" id="ARBA00005866"/>
    </source>
</evidence>
<comment type="catalytic activity">
    <reaction evidence="1">
        <text>alpha-D-glucose 6-phosphate = beta-D-glucose 6-phosphate</text>
        <dbReference type="Rhea" id="RHEA:16249"/>
        <dbReference type="ChEBI" id="CHEBI:58225"/>
        <dbReference type="ChEBI" id="CHEBI:58247"/>
        <dbReference type="EC" id="5.1.3.15"/>
    </reaction>
</comment>
<dbReference type="Proteomes" id="UP000245820">
    <property type="component" value="Chromosome"/>
</dbReference>
<dbReference type="InterPro" id="IPR008183">
    <property type="entry name" value="Aldose_1/G6P_1-epimerase"/>
</dbReference>
<dbReference type="PIRSF" id="PIRSF016020">
    <property type="entry name" value="PHexose_mutarotase"/>
    <property type="match status" value="1"/>
</dbReference>
<accession>A0A2S2DKZ0</accession>
<proteinExistence type="inferred from homology"/>
<dbReference type="InterPro" id="IPR025532">
    <property type="entry name" value="G6P_1-epimerase"/>
</dbReference>
<organism evidence="6 7">
    <name type="scientific">Massilia oculi</name>
    <dbReference type="NCBI Taxonomy" id="945844"/>
    <lineage>
        <taxon>Bacteria</taxon>
        <taxon>Pseudomonadati</taxon>
        <taxon>Pseudomonadota</taxon>
        <taxon>Betaproteobacteria</taxon>
        <taxon>Burkholderiales</taxon>
        <taxon>Oxalobacteraceae</taxon>
        <taxon>Telluria group</taxon>
        <taxon>Massilia</taxon>
    </lineage>
</organism>
<evidence type="ECO:0000256" key="4">
    <source>
        <dbReference type="ARBA" id="ARBA00023235"/>
    </source>
</evidence>
<comment type="similarity">
    <text evidence="2">Belongs to the glucose-6-phosphate 1-epimerase family.</text>
</comment>
<keyword evidence="7" id="KW-1185">Reference proteome</keyword>
<dbReference type="GO" id="GO:0030246">
    <property type="term" value="F:carbohydrate binding"/>
    <property type="evidence" value="ECO:0007669"/>
    <property type="project" value="InterPro"/>
</dbReference>
<keyword evidence="4" id="KW-0413">Isomerase</keyword>
<gene>
    <name evidence="6" type="ORF">DIR46_17460</name>
</gene>
<dbReference type="OrthoDB" id="9790727at2"/>
<dbReference type="PANTHER" id="PTHR11122:SF13">
    <property type="entry name" value="GLUCOSE-6-PHOSPHATE 1-EPIMERASE"/>
    <property type="match status" value="1"/>
</dbReference>
<dbReference type="PANTHER" id="PTHR11122">
    <property type="entry name" value="APOSPORY-ASSOCIATED PROTEIN C-RELATED"/>
    <property type="match status" value="1"/>
</dbReference>
<evidence type="ECO:0000256" key="1">
    <source>
        <dbReference type="ARBA" id="ARBA00001096"/>
    </source>
</evidence>
<evidence type="ECO:0000256" key="3">
    <source>
        <dbReference type="ARBA" id="ARBA00012083"/>
    </source>
</evidence>
<dbReference type="KEGG" id="mtim:DIR46_17460"/>
<protein>
    <recommendedName>
        <fullName evidence="3">glucose-6-phosphate 1-epimerase</fullName>
        <ecNumber evidence="3">5.1.3.15</ecNumber>
    </recommendedName>
</protein>
<evidence type="ECO:0000313" key="6">
    <source>
        <dbReference type="EMBL" id="AWL06042.1"/>
    </source>
</evidence>
<dbReference type="SUPFAM" id="SSF74650">
    <property type="entry name" value="Galactose mutarotase-like"/>
    <property type="match status" value="1"/>
</dbReference>
<dbReference type="RefSeq" id="WP_109346368.1">
    <property type="nucleotide sequence ID" value="NZ_CP029343.1"/>
</dbReference>
<dbReference type="GO" id="GO:0047938">
    <property type="term" value="F:glucose-6-phosphate 1-epimerase activity"/>
    <property type="evidence" value="ECO:0007669"/>
    <property type="project" value="UniProtKB-EC"/>
</dbReference>
<dbReference type="GO" id="GO:0005975">
    <property type="term" value="P:carbohydrate metabolic process"/>
    <property type="evidence" value="ECO:0007669"/>
    <property type="project" value="InterPro"/>
</dbReference>
<dbReference type="Pfam" id="PF01263">
    <property type="entry name" value="Aldose_epim"/>
    <property type="match status" value="1"/>
</dbReference>
<dbReference type="Gene3D" id="2.70.98.10">
    <property type="match status" value="1"/>
</dbReference>
<evidence type="ECO:0000313" key="7">
    <source>
        <dbReference type="Proteomes" id="UP000245820"/>
    </source>
</evidence>
<dbReference type="EC" id="5.1.3.15" evidence="3"/>
<feature type="active site" evidence="5">
    <location>
        <position position="154"/>
    </location>
</feature>
<sequence length="261" mass="27956">MENITFGQLPAIRITAPDGASAVVTLYGGHLVSWHGADGGERMFLSSRSALDGSRAIRGGVPVIFPQFGERGDGMRHGFARVSTWRLEGNGIEGDAAWAEFGLSEADLAPAMAAAWPHRFALALRVTVRANALEMALSVRNTGEAPFPFAAALHTYHLVPHLADVRIEGLEAGTLSIADKLDVVYENVGDGITLGTWARVLTLEQEGFSDAVVWNPGAADTAALVDMEDDEYQRFVCIEPAQLAPVDLAPGAVWEGRYRVS</sequence>
<name>A0A2S2DKZ0_9BURK</name>
<dbReference type="AlphaFoldDB" id="A0A2S2DKZ0"/>